<organism evidence="1 2">
    <name type="scientific">Arthrobacter phage Laroye</name>
    <dbReference type="NCBI Taxonomy" id="1772305"/>
    <lineage>
        <taxon>Viruses</taxon>
        <taxon>Duplodnaviria</taxon>
        <taxon>Heunggongvirae</taxon>
        <taxon>Uroviricota</taxon>
        <taxon>Caudoviricetes</taxon>
        <taxon>Laroyevirus</taxon>
        <taxon>Laroyevirus laroye</taxon>
    </lineage>
</organism>
<proteinExistence type="predicted"/>
<dbReference type="RefSeq" id="YP_009603058.1">
    <property type="nucleotide sequence ID" value="NC_041947.1"/>
</dbReference>
<dbReference type="OrthoDB" id="1156at10239"/>
<dbReference type="Gene3D" id="2.60.120.260">
    <property type="entry name" value="Galactose-binding domain-like"/>
    <property type="match status" value="1"/>
</dbReference>
<gene>
    <name evidence="1" type="primary">68</name>
    <name evidence="1" type="ORF">LAROYE_68</name>
</gene>
<dbReference type="GeneID" id="40078924"/>
<sequence length="684" mass="72011">MALPVQRVNLATNPAMGAAGGPGVITTNLVTNPSFETNVTTGVTKSSVITTSQTTFGSAVSAGAAAMNMVVGAGATTSTFLYQVVAATPDEYLSFSVNMRWSSGSRYFRQRIAFYDAGAVQLALVSGTAQYGVNNSTGGARHTFSALAPAGSVTARIYLYLYDDAAMTVAPVDTTTWATDAWSAVSKPGQDEAEWWTSTYFDGATPADNYTYAWTGTAHLSTSTKSVNAVTGVSAVPGTGAAGFTNQCTIGGARHGSSFVRLQWTRAGGGGSAGIIYQLNVGGSSADVRSAMVSFRSNVAKTMTFLFRFRNVSTVVGTATTPYVTLTPGQWLDFKVEGLAATGTYTNIQVYGLVINSDSHVAGDQLDMDSVLIEPTATIHPDGYFDGSSSAPGLWKHAWTGTVNGSTSTRDVTGLWVDVDLTTVAPSAQVTALDLGVTAVKTQVVRESGGQGWSVPGWRGKNTLNAETMIDWFPPLGRPVTYTLFVNGVSTSSRTVIIPSTVGYVVDPLQPETAMPVDIVDNGGLYLSHEALTQRSYKSRSNQEFPLGGRYPIASMGPRQAISGITFVLNAPTTAVADQLESLVEDTPVLLFRPLPSWGNLPGVCYTDGEVRPVFFHRGSGGRFSQWSIEGDLIQPVSRAVISGTITNDMVAMNLAGRTNADIASASAYRKNIEIKANPLGLGS</sequence>
<dbReference type="Proteomes" id="UP000222336">
    <property type="component" value="Segment"/>
</dbReference>
<dbReference type="KEGG" id="vg:40078924"/>
<reference evidence="2" key="1">
    <citation type="submission" date="2015-11" db="EMBL/GenBank/DDBJ databases">
        <authorList>
            <person name="Dogans D."/>
            <person name="Schneider V.M."/>
            <person name="Bradley K.W."/>
            <person name="Asai D.J."/>
            <person name="Bowman C.A."/>
            <person name="Russell D.A."/>
            <person name="Pope W.H."/>
            <person name="Jacobs-Sera D."/>
            <person name="Hendrix R.W."/>
            <person name="Hatfull G.F."/>
        </authorList>
    </citation>
    <scope>NUCLEOTIDE SEQUENCE [LARGE SCALE GENOMIC DNA]</scope>
</reference>
<protein>
    <submittedName>
        <fullName evidence="1">Minor tail protein</fullName>
    </submittedName>
</protein>
<dbReference type="EMBL" id="KU160654">
    <property type="protein sequence ID" value="ALY09593.1"/>
    <property type="molecule type" value="Genomic_DNA"/>
</dbReference>
<evidence type="ECO:0000313" key="1">
    <source>
        <dbReference type="EMBL" id="ALY09593.1"/>
    </source>
</evidence>
<name>A0A0U3TKT9_9CAUD</name>
<keyword evidence="2" id="KW-1185">Reference proteome</keyword>
<accession>A0A0U3TKT9</accession>
<evidence type="ECO:0000313" key="2">
    <source>
        <dbReference type="Proteomes" id="UP000222336"/>
    </source>
</evidence>